<protein>
    <submittedName>
        <fullName evidence="3">DUF4296 domain-containing protein</fullName>
    </submittedName>
</protein>
<proteinExistence type="predicted"/>
<evidence type="ECO:0000313" key="3">
    <source>
        <dbReference type="EMBL" id="MBP3942921.1"/>
    </source>
</evidence>
<feature type="domain" description="DUF4296" evidence="2">
    <location>
        <begin position="1"/>
        <end position="71"/>
    </location>
</feature>
<feature type="region of interest" description="Disordered" evidence="1">
    <location>
        <begin position="157"/>
        <end position="187"/>
    </location>
</feature>
<sequence>MPDILTDVHLVDGYLNTLPIDSARKVVANYYEEIYKKYHTDSTSFKKSLLAYSKDTKVYQKMYLQVEKKLFDLNKDITVSDSLRLDSIRLVQQVQLDSMRHVERRSMMSEKMKQLLITAAKDSSAYKFDVAYRDYLYAVGFSEATIGVFTQRPSLNPAVVTPQRTPANPKKMLQQDAQRAPQEEAVN</sequence>
<dbReference type="AlphaFoldDB" id="A0A8T4HDW6"/>
<comment type="caution">
    <text evidence="3">The sequence shown here is derived from an EMBL/GenBank/DDBJ whole genome shotgun (WGS) entry which is preliminary data.</text>
</comment>
<evidence type="ECO:0000313" key="4">
    <source>
        <dbReference type="Proteomes" id="UP000679691"/>
    </source>
</evidence>
<reference evidence="3" key="1">
    <citation type="submission" date="2021-03" db="EMBL/GenBank/DDBJ databases">
        <authorList>
            <person name="Lu T."/>
            <person name="Wang Q."/>
            <person name="Han X."/>
        </authorList>
    </citation>
    <scope>NUCLEOTIDE SEQUENCE</scope>
    <source>
        <strain evidence="3">WQ 2009</strain>
    </source>
</reference>
<gene>
    <name evidence="3" type="ORF">J5U18_04970</name>
</gene>
<evidence type="ECO:0000259" key="2">
    <source>
        <dbReference type="Pfam" id="PF14129"/>
    </source>
</evidence>
<dbReference type="Proteomes" id="UP000679691">
    <property type="component" value="Unassembled WGS sequence"/>
</dbReference>
<name>A0A8T4HDW6_9SPHI</name>
<dbReference type="EMBL" id="JAGKSB010000004">
    <property type="protein sequence ID" value="MBP3942921.1"/>
    <property type="molecule type" value="Genomic_DNA"/>
</dbReference>
<organism evidence="3 4">
    <name type="scientific">Rhinopithecimicrobium faecis</name>
    <dbReference type="NCBI Taxonomy" id="2820698"/>
    <lineage>
        <taxon>Bacteria</taxon>
        <taxon>Pseudomonadati</taxon>
        <taxon>Bacteroidota</taxon>
        <taxon>Sphingobacteriia</taxon>
        <taxon>Sphingobacteriales</taxon>
        <taxon>Sphingobacteriaceae</taxon>
        <taxon>Rhinopithecimicrobium</taxon>
    </lineage>
</organism>
<accession>A0A8T4HDW6</accession>
<evidence type="ECO:0000256" key="1">
    <source>
        <dbReference type="SAM" id="MobiDB-lite"/>
    </source>
</evidence>
<dbReference type="InterPro" id="IPR025381">
    <property type="entry name" value="DUF4296"/>
</dbReference>
<dbReference type="Pfam" id="PF14129">
    <property type="entry name" value="DUF4296"/>
    <property type="match status" value="1"/>
</dbReference>
<keyword evidence="4" id="KW-1185">Reference proteome</keyword>